<dbReference type="RefSeq" id="WP_161857828.1">
    <property type="nucleotide sequence ID" value="NZ_CP047491.1"/>
</dbReference>
<keyword evidence="1" id="KW-0472">Membrane</keyword>
<proteinExistence type="predicted"/>
<keyword evidence="4" id="KW-1185">Reference proteome</keyword>
<gene>
    <name evidence="3" type="ORF">GTQ55_05460</name>
    <name evidence="2" type="ORF">HNQ53_003494</name>
</gene>
<name>A0A6P1T6Q4_9GAMM</name>
<dbReference type="EMBL" id="JACHHR010000007">
    <property type="protein sequence ID" value="MBB5213246.1"/>
    <property type="molecule type" value="Genomic_DNA"/>
</dbReference>
<evidence type="ECO:0000313" key="5">
    <source>
        <dbReference type="Proteomes" id="UP000563601"/>
    </source>
</evidence>
<accession>A0A6P1T6Q4</accession>
<evidence type="ECO:0000313" key="2">
    <source>
        <dbReference type="EMBL" id="MBB5213246.1"/>
    </source>
</evidence>
<evidence type="ECO:0000313" key="3">
    <source>
        <dbReference type="EMBL" id="QHQ38494.1"/>
    </source>
</evidence>
<keyword evidence="1" id="KW-1133">Transmembrane helix</keyword>
<protein>
    <submittedName>
        <fullName evidence="2">Uncharacterized protein</fullName>
    </submittedName>
</protein>
<dbReference type="AlphaFoldDB" id="A0A6P1T6Q4"/>
<evidence type="ECO:0000313" key="4">
    <source>
        <dbReference type="Proteomes" id="UP000464675"/>
    </source>
</evidence>
<sequence>MYFQYLQYLYIFVWLVCAYLAYKIVKVEYLLFRINFARSENKAAFLGYWLARILVVVGVIAGAVYASKLFSNYTAELQSRAKSELTSSSSPNRMYCIKKVAGYFQENILVQKYFVPSYYQTCLEVTPHFSVKNFCGSVRDEYSYREKCHESGLSREQCDVLYKIAWRHCAVNA</sequence>
<feature type="transmembrane region" description="Helical" evidence="1">
    <location>
        <begin position="6"/>
        <end position="25"/>
    </location>
</feature>
<reference evidence="2 5" key="2">
    <citation type="submission" date="2020-08" db="EMBL/GenBank/DDBJ databases">
        <title>Genomic Encyclopedia of Type Strains, Phase IV (KMG-IV): sequencing the most valuable type-strain genomes for metagenomic binning, comparative biology and taxonomic classification.</title>
        <authorList>
            <person name="Goeker M."/>
        </authorList>
    </citation>
    <scope>NUCLEOTIDE SEQUENCE [LARGE SCALE GENOMIC DNA]</scope>
    <source>
        <strain evidence="2 5">DSM 11525</strain>
    </source>
</reference>
<feature type="transmembrane region" description="Helical" evidence="1">
    <location>
        <begin position="46"/>
        <end position="66"/>
    </location>
</feature>
<dbReference type="Proteomes" id="UP000464675">
    <property type="component" value="Chromosome"/>
</dbReference>
<evidence type="ECO:0000256" key="1">
    <source>
        <dbReference type="SAM" id="Phobius"/>
    </source>
</evidence>
<reference evidence="3 4" key="1">
    <citation type="submission" date="2020-01" db="EMBL/GenBank/DDBJ databases">
        <title>The possibility of degradation of plastic by Microbulbifer hydrolyticus IRE-31.</title>
        <authorList>
            <person name="Liu L."/>
        </authorList>
    </citation>
    <scope>NUCLEOTIDE SEQUENCE [LARGE SCALE GENOMIC DNA]</scope>
    <source>
        <strain evidence="3 4">IRE-31</strain>
    </source>
</reference>
<dbReference type="EMBL" id="CP047491">
    <property type="protein sequence ID" value="QHQ38494.1"/>
    <property type="molecule type" value="Genomic_DNA"/>
</dbReference>
<organism evidence="2 5">
    <name type="scientific">Microbulbifer hydrolyticus</name>
    <dbReference type="NCBI Taxonomy" id="48074"/>
    <lineage>
        <taxon>Bacteria</taxon>
        <taxon>Pseudomonadati</taxon>
        <taxon>Pseudomonadota</taxon>
        <taxon>Gammaproteobacteria</taxon>
        <taxon>Cellvibrionales</taxon>
        <taxon>Microbulbiferaceae</taxon>
        <taxon>Microbulbifer</taxon>
    </lineage>
</organism>
<keyword evidence="1" id="KW-0812">Transmembrane</keyword>
<dbReference type="Proteomes" id="UP000563601">
    <property type="component" value="Unassembled WGS sequence"/>
</dbReference>